<sequence length="125" mass="13981">MFGCVYFFSFSSHACMASHGPSRYGFRNPTRRYALQRLIGPSLEKRLLILAAVGKFSGSRRSISKPYYRPFPPAYIHCACSICGCYYIGTPNGRGNRKPSPPSIRRRHFCHPANNPLCSDCSVGL</sequence>
<gene>
    <name evidence="1" type="ORF">BDV26DRAFT_140606</name>
</gene>
<keyword evidence="2" id="KW-1185">Reference proteome</keyword>
<dbReference type="Proteomes" id="UP000326198">
    <property type="component" value="Unassembled WGS sequence"/>
</dbReference>
<accession>A0A5N7BF54</accession>
<evidence type="ECO:0000313" key="2">
    <source>
        <dbReference type="Proteomes" id="UP000326198"/>
    </source>
</evidence>
<organism evidence="1 2">
    <name type="scientific">Aspergillus bertholletiae</name>
    <dbReference type="NCBI Taxonomy" id="1226010"/>
    <lineage>
        <taxon>Eukaryota</taxon>
        <taxon>Fungi</taxon>
        <taxon>Dikarya</taxon>
        <taxon>Ascomycota</taxon>
        <taxon>Pezizomycotina</taxon>
        <taxon>Eurotiomycetes</taxon>
        <taxon>Eurotiomycetidae</taxon>
        <taxon>Eurotiales</taxon>
        <taxon>Aspergillaceae</taxon>
        <taxon>Aspergillus</taxon>
        <taxon>Aspergillus subgen. Circumdati</taxon>
    </lineage>
</organism>
<proteinExistence type="predicted"/>
<name>A0A5N7BF54_9EURO</name>
<dbReference type="AlphaFoldDB" id="A0A5N7BF54"/>
<evidence type="ECO:0000313" key="1">
    <source>
        <dbReference type="EMBL" id="KAE8380359.1"/>
    </source>
</evidence>
<reference evidence="1 2" key="1">
    <citation type="submission" date="2019-04" db="EMBL/GenBank/DDBJ databases">
        <title>Friends and foes A comparative genomics studyof 23 Aspergillus species from section Flavi.</title>
        <authorList>
            <consortium name="DOE Joint Genome Institute"/>
            <person name="Kjaerbolling I."/>
            <person name="Vesth T."/>
            <person name="Frisvad J.C."/>
            <person name="Nybo J.L."/>
            <person name="Theobald S."/>
            <person name="Kildgaard S."/>
            <person name="Isbrandt T."/>
            <person name="Kuo A."/>
            <person name="Sato A."/>
            <person name="Lyhne E.K."/>
            <person name="Kogle M.E."/>
            <person name="Wiebenga A."/>
            <person name="Kun R.S."/>
            <person name="Lubbers R.J."/>
            <person name="Makela M.R."/>
            <person name="Barry K."/>
            <person name="Chovatia M."/>
            <person name="Clum A."/>
            <person name="Daum C."/>
            <person name="Haridas S."/>
            <person name="He G."/>
            <person name="LaButti K."/>
            <person name="Lipzen A."/>
            <person name="Mondo S."/>
            <person name="Riley R."/>
            <person name="Salamov A."/>
            <person name="Simmons B.A."/>
            <person name="Magnuson J.K."/>
            <person name="Henrissat B."/>
            <person name="Mortensen U.H."/>
            <person name="Larsen T.O."/>
            <person name="Devries R.P."/>
            <person name="Grigoriev I.V."/>
            <person name="Machida M."/>
            <person name="Baker S.E."/>
            <person name="Andersen M.R."/>
        </authorList>
    </citation>
    <scope>NUCLEOTIDE SEQUENCE [LARGE SCALE GENOMIC DNA]</scope>
    <source>
        <strain evidence="1 2">IBT 29228</strain>
    </source>
</reference>
<dbReference type="EMBL" id="ML736182">
    <property type="protein sequence ID" value="KAE8380359.1"/>
    <property type="molecule type" value="Genomic_DNA"/>
</dbReference>
<protein>
    <submittedName>
        <fullName evidence="1">Uncharacterized protein</fullName>
    </submittedName>
</protein>